<evidence type="ECO:0000256" key="3">
    <source>
        <dbReference type="ARBA" id="ARBA00022692"/>
    </source>
</evidence>
<reference evidence="7 8" key="1">
    <citation type="submission" date="2014-04" db="EMBL/GenBank/DDBJ databases">
        <authorList>
            <consortium name="DOE Joint Genome Institute"/>
            <person name="Kuo A."/>
            <person name="Tarkka M."/>
            <person name="Buscot F."/>
            <person name="Kohler A."/>
            <person name="Nagy L.G."/>
            <person name="Floudas D."/>
            <person name="Copeland A."/>
            <person name="Barry K.W."/>
            <person name="Cichocki N."/>
            <person name="Veneault-Fourrey C."/>
            <person name="LaButti K."/>
            <person name="Lindquist E.A."/>
            <person name="Lipzen A."/>
            <person name="Lundell T."/>
            <person name="Morin E."/>
            <person name="Murat C."/>
            <person name="Sun H."/>
            <person name="Tunlid A."/>
            <person name="Henrissat B."/>
            <person name="Grigoriev I.V."/>
            <person name="Hibbett D.S."/>
            <person name="Martin F."/>
            <person name="Nordberg H.P."/>
            <person name="Cantor M.N."/>
            <person name="Hua S.X."/>
        </authorList>
    </citation>
    <scope>NUCLEOTIDE SEQUENCE [LARGE SCALE GENOMIC DNA]</scope>
    <source>
        <strain evidence="7 8">F 1598</strain>
    </source>
</reference>
<keyword evidence="3 6" id="KW-0812">Transmembrane</keyword>
<evidence type="ECO:0000256" key="4">
    <source>
        <dbReference type="ARBA" id="ARBA00022989"/>
    </source>
</evidence>
<dbReference type="OrthoDB" id="6730379at2759"/>
<accession>A0A0C3BRB6</accession>
<proteinExistence type="predicted"/>
<evidence type="ECO:0000256" key="6">
    <source>
        <dbReference type="SAM" id="Phobius"/>
    </source>
</evidence>
<keyword evidence="8" id="KW-1185">Reference proteome</keyword>
<evidence type="ECO:0000256" key="5">
    <source>
        <dbReference type="ARBA" id="ARBA00023136"/>
    </source>
</evidence>
<dbReference type="GO" id="GO:0016020">
    <property type="term" value="C:membrane"/>
    <property type="evidence" value="ECO:0007669"/>
    <property type="project" value="UniProtKB-SubCell"/>
</dbReference>
<dbReference type="STRING" id="765440.A0A0C3BRB6"/>
<reference evidence="8" key="2">
    <citation type="submission" date="2015-01" db="EMBL/GenBank/DDBJ databases">
        <title>Evolutionary Origins and Diversification of the Mycorrhizal Mutualists.</title>
        <authorList>
            <consortium name="DOE Joint Genome Institute"/>
            <consortium name="Mycorrhizal Genomics Consortium"/>
            <person name="Kohler A."/>
            <person name="Kuo A."/>
            <person name="Nagy L.G."/>
            <person name="Floudas D."/>
            <person name="Copeland A."/>
            <person name="Barry K.W."/>
            <person name="Cichocki N."/>
            <person name="Veneault-Fourrey C."/>
            <person name="LaButti K."/>
            <person name="Lindquist E.A."/>
            <person name="Lipzen A."/>
            <person name="Lundell T."/>
            <person name="Morin E."/>
            <person name="Murat C."/>
            <person name="Riley R."/>
            <person name="Ohm R."/>
            <person name="Sun H."/>
            <person name="Tunlid A."/>
            <person name="Henrissat B."/>
            <person name="Grigoriev I.V."/>
            <person name="Hibbett D.S."/>
            <person name="Martin F."/>
        </authorList>
    </citation>
    <scope>NUCLEOTIDE SEQUENCE [LARGE SCALE GENOMIC DNA]</scope>
    <source>
        <strain evidence="8">F 1598</strain>
    </source>
</reference>
<evidence type="ECO:0000256" key="2">
    <source>
        <dbReference type="ARBA" id="ARBA00022448"/>
    </source>
</evidence>
<dbReference type="PANTHER" id="PTHR43791:SF40">
    <property type="entry name" value="THIAMINE PATHWAY TRANSPORTER THI73"/>
    <property type="match status" value="1"/>
</dbReference>
<evidence type="ECO:0000313" key="7">
    <source>
        <dbReference type="EMBL" id="KIM79877.1"/>
    </source>
</evidence>
<keyword evidence="4 6" id="KW-1133">Transmembrane helix</keyword>
<dbReference type="InParanoid" id="A0A0C3BRB6"/>
<dbReference type="HOGENOM" id="CLU_001265_32_1_1"/>
<dbReference type="InterPro" id="IPR036259">
    <property type="entry name" value="MFS_trans_sf"/>
</dbReference>
<organism evidence="7 8">
    <name type="scientific">Piloderma croceum (strain F 1598)</name>
    <dbReference type="NCBI Taxonomy" id="765440"/>
    <lineage>
        <taxon>Eukaryota</taxon>
        <taxon>Fungi</taxon>
        <taxon>Dikarya</taxon>
        <taxon>Basidiomycota</taxon>
        <taxon>Agaricomycotina</taxon>
        <taxon>Agaricomycetes</taxon>
        <taxon>Agaricomycetidae</taxon>
        <taxon>Atheliales</taxon>
        <taxon>Atheliaceae</taxon>
        <taxon>Piloderma</taxon>
    </lineage>
</organism>
<dbReference type="Gene3D" id="1.20.1250.20">
    <property type="entry name" value="MFS general substrate transporter like domains"/>
    <property type="match status" value="1"/>
</dbReference>
<dbReference type="GO" id="GO:0022857">
    <property type="term" value="F:transmembrane transporter activity"/>
    <property type="evidence" value="ECO:0007669"/>
    <property type="project" value="TreeGrafter"/>
</dbReference>
<evidence type="ECO:0000313" key="8">
    <source>
        <dbReference type="Proteomes" id="UP000054166"/>
    </source>
</evidence>
<dbReference type="AlphaFoldDB" id="A0A0C3BRB6"/>
<comment type="subcellular location">
    <subcellularLocation>
        <location evidence="1">Membrane</location>
        <topology evidence="1">Multi-pass membrane protein</topology>
    </subcellularLocation>
</comment>
<dbReference type="PANTHER" id="PTHR43791">
    <property type="entry name" value="PERMEASE-RELATED"/>
    <property type="match status" value="1"/>
</dbReference>
<keyword evidence="2" id="KW-0813">Transport</keyword>
<feature type="transmembrane region" description="Helical" evidence="6">
    <location>
        <begin position="119"/>
        <end position="139"/>
    </location>
</feature>
<protein>
    <recommendedName>
        <fullName evidence="9">Major facilitator superfamily (MFS) profile domain-containing protein</fullName>
    </recommendedName>
</protein>
<feature type="transmembrane region" description="Helical" evidence="6">
    <location>
        <begin position="25"/>
        <end position="45"/>
    </location>
</feature>
<sequence>MPGGAVVIASTLVAGYFVGRPANRWLWILILCVPAVLGGVLMSFLPETNKKGHLAGMYLIYTIAPSVILTFSWVTANVAGHTKRAVAHALITASLSVGGIIGPQTFQAKDAPQYIPGKITVFASQSAAIMVAVILRLYYGWQNSRKEKTAIAQETIKDIEWLNFTDKENHTFRYQY</sequence>
<dbReference type="SUPFAM" id="SSF103473">
    <property type="entry name" value="MFS general substrate transporter"/>
    <property type="match status" value="1"/>
</dbReference>
<dbReference type="EMBL" id="KN833007">
    <property type="protein sequence ID" value="KIM79877.1"/>
    <property type="molecule type" value="Genomic_DNA"/>
</dbReference>
<dbReference type="Proteomes" id="UP000054166">
    <property type="component" value="Unassembled WGS sequence"/>
</dbReference>
<evidence type="ECO:0000256" key="1">
    <source>
        <dbReference type="ARBA" id="ARBA00004141"/>
    </source>
</evidence>
<evidence type="ECO:0008006" key="9">
    <source>
        <dbReference type="Google" id="ProtNLM"/>
    </source>
</evidence>
<name>A0A0C3BRB6_PILCF</name>
<gene>
    <name evidence="7" type="ORF">PILCRDRAFT_547826</name>
</gene>
<feature type="transmembrane region" description="Helical" evidence="6">
    <location>
        <begin position="57"/>
        <end position="76"/>
    </location>
</feature>
<keyword evidence="5 6" id="KW-0472">Membrane</keyword>